<dbReference type="GO" id="GO:0004623">
    <property type="term" value="F:phospholipase A2 activity"/>
    <property type="evidence" value="ECO:0007669"/>
    <property type="project" value="TreeGrafter"/>
</dbReference>
<keyword evidence="6 8" id="KW-0443">Lipid metabolism</keyword>
<dbReference type="PANTHER" id="PTHR10728">
    <property type="entry name" value="CYTOSOLIC PHOSPHOLIPASE A2"/>
    <property type="match status" value="1"/>
</dbReference>
<evidence type="ECO:0000256" key="6">
    <source>
        <dbReference type="ARBA" id="ARBA00023098"/>
    </source>
</evidence>
<dbReference type="GO" id="GO:0005829">
    <property type="term" value="C:cytosol"/>
    <property type="evidence" value="ECO:0007669"/>
    <property type="project" value="TreeGrafter"/>
</dbReference>
<dbReference type="OrthoDB" id="4084751at2759"/>
<evidence type="ECO:0000313" key="11">
    <source>
        <dbReference type="EMBL" id="KAF1988956.1"/>
    </source>
</evidence>
<dbReference type="InterPro" id="IPR002642">
    <property type="entry name" value="LysoPLipase_cat_dom"/>
</dbReference>
<dbReference type="AlphaFoldDB" id="A0A6G1H6V8"/>
<organism evidence="11 12">
    <name type="scientific">Aulographum hederae CBS 113979</name>
    <dbReference type="NCBI Taxonomy" id="1176131"/>
    <lineage>
        <taxon>Eukaryota</taxon>
        <taxon>Fungi</taxon>
        <taxon>Dikarya</taxon>
        <taxon>Ascomycota</taxon>
        <taxon>Pezizomycotina</taxon>
        <taxon>Dothideomycetes</taxon>
        <taxon>Pleosporomycetidae</taxon>
        <taxon>Aulographales</taxon>
        <taxon>Aulographaceae</taxon>
    </lineage>
</organism>
<keyword evidence="5 8" id="KW-0442">Lipid degradation</keyword>
<evidence type="ECO:0000256" key="3">
    <source>
        <dbReference type="ARBA" id="ARBA00022729"/>
    </source>
</evidence>
<keyword evidence="7" id="KW-0325">Glycoprotein</keyword>
<evidence type="ECO:0000256" key="1">
    <source>
        <dbReference type="ARBA" id="ARBA00008780"/>
    </source>
</evidence>
<dbReference type="Gene3D" id="3.40.1090.10">
    <property type="entry name" value="Cytosolic phospholipase A2 catalytic domain"/>
    <property type="match status" value="1"/>
</dbReference>
<dbReference type="SMART" id="SM00022">
    <property type="entry name" value="PLAc"/>
    <property type="match status" value="1"/>
</dbReference>
<keyword evidence="12" id="KW-1185">Reference proteome</keyword>
<dbReference type="Proteomes" id="UP000800041">
    <property type="component" value="Unassembled WGS sequence"/>
</dbReference>
<dbReference type="GO" id="GO:0004622">
    <property type="term" value="F:phosphatidylcholine lysophospholipase activity"/>
    <property type="evidence" value="ECO:0007669"/>
    <property type="project" value="UniProtKB-EC"/>
</dbReference>
<dbReference type="PANTHER" id="PTHR10728:SF33">
    <property type="entry name" value="LYSOPHOSPHOLIPASE 1-RELATED"/>
    <property type="match status" value="1"/>
</dbReference>
<keyword evidence="4 8" id="KW-0378">Hydrolase</keyword>
<evidence type="ECO:0000256" key="5">
    <source>
        <dbReference type="ARBA" id="ARBA00022963"/>
    </source>
</evidence>
<dbReference type="PROSITE" id="PS51210">
    <property type="entry name" value="PLA2C"/>
    <property type="match status" value="1"/>
</dbReference>
<dbReference type="Pfam" id="PF01735">
    <property type="entry name" value="PLA2_B"/>
    <property type="match status" value="1"/>
</dbReference>
<gene>
    <name evidence="11" type="ORF">K402DRAFT_391127</name>
</gene>
<evidence type="ECO:0000256" key="8">
    <source>
        <dbReference type="PROSITE-ProRule" id="PRU00555"/>
    </source>
</evidence>
<proteinExistence type="inferred from homology"/>
<reference evidence="11" key="1">
    <citation type="journal article" date="2020" name="Stud. Mycol.">
        <title>101 Dothideomycetes genomes: a test case for predicting lifestyles and emergence of pathogens.</title>
        <authorList>
            <person name="Haridas S."/>
            <person name="Albert R."/>
            <person name="Binder M."/>
            <person name="Bloem J."/>
            <person name="Labutti K."/>
            <person name="Salamov A."/>
            <person name="Andreopoulos B."/>
            <person name="Baker S."/>
            <person name="Barry K."/>
            <person name="Bills G."/>
            <person name="Bluhm B."/>
            <person name="Cannon C."/>
            <person name="Castanera R."/>
            <person name="Culley D."/>
            <person name="Daum C."/>
            <person name="Ezra D."/>
            <person name="Gonzalez J."/>
            <person name="Henrissat B."/>
            <person name="Kuo A."/>
            <person name="Liang C."/>
            <person name="Lipzen A."/>
            <person name="Lutzoni F."/>
            <person name="Magnuson J."/>
            <person name="Mondo S."/>
            <person name="Nolan M."/>
            <person name="Ohm R."/>
            <person name="Pangilinan J."/>
            <person name="Park H.-J."/>
            <person name="Ramirez L."/>
            <person name="Alfaro M."/>
            <person name="Sun H."/>
            <person name="Tritt A."/>
            <person name="Yoshinaga Y."/>
            <person name="Zwiers L.-H."/>
            <person name="Turgeon B."/>
            <person name="Goodwin S."/>
            <person name="Spatafora J."/>
            <person name="Crous P."/>
            <person name="Grigoriev I."/>
        </authorList>
    </citation>
    <scope>NUCLEOTIDE SEQUENCE</scope>
    <source>
        <strain evidence="11">CBS 113979</strain>
    </source>
</reference>
<evidence type="ECO:0000256" key="7">
    <source>
        <dbReference type="ARBA" id="ARBA00023180"/>
    </source>
</evidence>
<dbReference type="InterPro" id="IPR016035">
    <property type="entry name" value="Acyl_Trfase/lysoPLipase"/>
</dbReference>
<feature type="domain" description="PLA2c" evidence="10">
    <location>
        <begin position="39"/>
        <end position="547"/>
    </location>
</feature>
<evidence type="ECO:0000313" key="12">
    <source>
        <dbReference type="Proteomes" id="UP000800041"/>
    </source>
</evidence>
<evidence type="ECO:0000256" key="9">
    <source>
        <dbReference type="RuleBase" id="RU362103"/>
    </source>
</evidence>
<dbReference type="SUPFAM" id="SSF52151">
    <property type="entry name" value="FabD/lysophospholipase-like"/>
    <property type="match status" value="1"/>
</dbReference>
<keyword evidence="3 9" id="KW-0732">Signal</keyword>
<accession>A0A6G1H6V8</accession>
<evidence type="ECO:0000256" key="2">
    <source>
        <dbReference type="ARBA" id="ARBA00013274"/>
    </source>
</evidence>
<protein>
    <recommendedName>
        <fullName evidence="2 9">Lysophospholipase</fullName>
        <ecNumber evidence="2 9">3.1.1.5</ecNumber>
    </recommendedName>
</protein>
<comment type="catalytic activity">
    <reaction evidence="9">
        <text>a 1-acyl-sn-glycero-3-phosphocholine + H2O = sn-glycerol 3-phosphocholine + a fatty acid + H(+)</text>
        <dbReference type="Rhea" id="RHEA:15177"/>
        <dbReference type="ChEBI" id="CHEBI:15377"/>
        <dbReference type="ChEBI" id="CHEBI:15378"/>
        <dbReference type="ChEBI" id="CHEBI:16870"/>
        <dbReference type="ChEBI" id="CHEBI:28868"/>
        <dbReference type="ChEBI" id="CHEBI:58168"/>
        <dbReference type="EC" id="3.1.1.5"/>
    </reaction>
</comment>
<feature type="chain" id="PRO_5026371846" description="Lysophospholipase" evidence="9">
    <location>
        <begin position="22"/>
        <end position="547"/>
    </location>
</feature>
<comment type="similarity">
    <text evidence="1 9">Belongs to the lysophospholipase family.</text>
</comment>
<dbReference type="GO" id="GO:0046475">
    <property type="term" value="P:glycerophospholipid catabolic process"/>
    <property type="evidence" value="ECO:0007669"/>
    <property type="project" value="TreeGrafter"/>
</dbReference>
<dbReference type="GO" id="GO:0005783">
    <property type="term" value="C:endoplasmic reticulum"/>
    <property type="evidence" value="ECO:0007669"/>
    <property type="project" value="TreeGrafter"/>
</dbReference>
<dbReference type="EMBL" id="ML977146">
    <property type="protein sequence ID" value="KAF1988956.1"/>
    <property type="molecule type" value="Genomic_DNA"/>
</dbReference>
<evidence type="ECO:0000259" key="10">
    <source>
        <dbReference type="PROSITE" id="PS51210"/>
    </source>
</evidence>
<feature type="signal peptide" evidence="9">
    <location>
        <begin position="1"/>
        <end position="21"/>
    </location>
</feature>
<name>A0A6G1H6V8_9PEZI</name>
<evidence type="ECO:0000256" key="4">
    <source>
        <dbReference type="ARBA" id="ARBA00022801"/>
    </source>
</evidence>
<sequence>MFRSSFIFVAVFLLLASSISAAPTERQLQLSPYAPRKATCPSTPLVRPATGLSSSETTYVKGRKTKANAGLAAWLKKVNSGFATTKLPTVSLATSGGGYRALLTGGGIVQAFDARDSTAGTAGLYQGLTYHAGLSGGAWLLSSIVGNNYPTITSLKKGLWEAAFQASLLLPGNLLAADAYVDVVTDITAKDLAGFDPTLTDPWGRLLSYQLLYGPDGGVTKTLSSVSGMSNFTSFNGPFPIMTALGINTFEGKCLPDLNATQYEFTPYDFGSWDKGVSAFTQTKYLGTTLTNGKPSSSSNCIQNYDNLGYVLGTSSHLFNSVCGIIPPINSTNDLAETLEAIIDLVEEPALRDLYAVYKNPFKNYTRSSLISAQSELDLVDGGEANQINPIWPFIQPSSKSRADVLIVNDNAADTDANFPDGSELQETYIQAQAAGLTRMPFIPSAAVFAAKNLTKRASFFGCGDASKLTIVYLPNTNYTYPSGQPTLKLQYSVAETDGMVANGVAVGTQNGDANWPTCLGCAILQKSGTTLPTACTACFSKYCYKQ</sequence>
<dbReference type="EC" id="3.1.1.5" evidence="2 9"/>